<protein>
    <recommendedName>
        <fullName evidence="5">Fibronectin type-III domain-containing protein</fullName>
    </recommendedName>
</protein>
<gene>
    <name evidence="3" type="ORF">ANANG_G00096170</name>
</gene>
<dbReference type="CDD" id="cd00063">
    <property type="entry name" value="FN3"/>
    <property type="match status" value="1"/>
</dbReference>
<dbReference type="InterPro" id="IPR036116">
    <property type="entry name" value="FN3_sf"/>
</dbReference>
<evidence type="ECO:0000313" key="4">
    <source>
        <dbReference type="Proteomes" id="UP001044222"/>
    </source>
</evidence>
<keyword evidence="2" id="KW-0472">Membrane</keyword>
<feature type="transmembrane region" description="Helical" evidence="2">
    <location>
        <begin position="273"/>
        <end position="295"/>
    </location>
</feature>
<evidence type="ECO:0000313" key="3">
    <source>
        <dbReference type="EMBL" id="KAG5848223.1"/>
    </source>
</evidence>
<evidence type="ECO:0000256" key="1">
    <source>
        <dbReference type="SAM" id="MobiDB-lite"/>
    </source>
</evidence>
<dbReference type="Proteomes" id="UP001044222">
    <property type="component" value="Unassembled WGS sequence"/>
</dbReference>
<accession>A0A9D3MII6</accession>
<feature type="compositionally biased region" description="Low complexity" evidence="1">
    <location>
        <begin position="114"/>
        <end position="126"/>
    </location>
</feature>
<evidence type="ECO:0008006" key="5">
    <source>
        <dbReference type="Google" id="ProtNLM"/>
    </source>
</evidence>
<feature type="region of interest" description="Disordered" evidence="1">
    <location>
        <begin position="66"/>
        <end position="175"/>
    </location>
</feature>
<comment type="caution">
    <text evidence="3">The sequence shown here is derived from an EMBL/GenBank/DDBJ whole genome shotgun (WGS) entry which is preliminary data.</text>
</comment>
<sequence length="373" mass="39533">MELSKMAEPSVVLLDQLLVCSGPENLAGVPFQLAELDQCLKPTVMTSATKVTSDLGSNVLLRCDATGYPTPTSPGPRSTARPSTAQPIRRGQPVVNRLRPGDRRRHSNGNGDRAAPSTATPAAATPTPTPHPHPATGPHQAGPAGGADGPATTEPHGPEGPVAADSGRNATAEGPAKAAIRGIRATEATAESVALLWAADKAWGDAQLTVVYSPYQEKDKQTATVPAASGRLVLTGLKSGRKYMACLIARGGQSRKDQCVTFSTLEGEQRPNVALLVISGLACTLVLPLIGFLLYKIICLCCQKGGSPANHDQDTYVKFETLSLKQRTMGNAGNDLWTRRQTQESERMLLFSRSSIDSQMTYKSDSSRSEYLC</sequence>
<dbReference type="AlphaFoldDB" id="A0A9D3MII6"/>
<dbReference type="InterPro" id="IPR003961">
    <property type="entry name" value="FN3_dom"/>
</dbReference>
<keyword evidence="4" id="KW-1185">Reference proteome</keyword>
<evidence type="ECO:0000256" key="2">
    <source>
        <dbReference type="SAM" id="Phobius"/>
    </source>
</evidence>
<proteinExistence type="predicted"/>
<keyword evidence="2" id="KW-1133">Transmembrane helix</keyword>
<dbReference type="Gene3D" id="2.60.40.10">
    <property type="entry name" value="Immunoglobulins"/>
    <property type="match status" value="1"/>
</dbReference>
<reference evidence="3" key="1">
    <citation type="submission" date="2021-01" db="EMBL/GenBank/DDBJ databases">
        <title>A chromosome-scale assembly of European eel, Anguilla anguilla.</title>
        <authorList>
            <person name="Henkel C."/>
            <person name="Jong-Raadsen S.A."/>
            <person name="Dufour S."/>
            <person name="Weltzien F.-A."/>
            <person name="Palstra A.P."/>
            <person name="Pelster B."/>
            <person name="Spaink H.P."/>
            <person name="Van Den Thillart G.E."/>
            <person name="Jansen H."/>
            <person name="Zahm M."/>
            <person name="Klopp C."/>
            <person name="Cedric C."/>
            <person name="Louis A."/>
            <person name="Berthelot C."/>
            <person name="Parey E."/>
            <person name="Roest Crollius H."/>
            <person name="Montfort J."/>
            <person name="Robinson-Rechavi M."/>
            <person name="Bucao C."/>
            <person name="Bouchez O."/>
            <person name="Gislard M."/>
            <person name="Lluch J."/>
            <person name="Milhes M."/>
            <person name="Lampietro C."/>
            <person name="Lopez Roques C."/>
            <person name="Donnadieu C."/>
            <person name="Braasch I."/>
            <person name="Desvignes T."/>
            <person name="Postlethwait J."/>
            <person name="Bobe J."/>
            <person name="Guiguen Y."/>
            <person name="Dirks R."/>
        </authorList>
    </citation>
    <scope>NUCLEOTIDE SEQUENCE</scope>
    <source>
        <strain evidence="3">Tag_6206</strain>
        <tissue evidence="3">Liver</tissue>
    </source>
</reference>
<organism evidence="3 4">
    <name type="scientific">Anguilla anguilla</name>
    <name type="common">European freshwater eel</name>
    <name type="synonym">Muraena anguilla</name>
    <dbReference type="NCBI Taxonomy" id="7936"/>
    <lineage>
        <taxon>Eukaryota</taxon>
        <taxon>Metazoa</taxon>
        <taxon>Chordata</taxon>
        <taxon>Craniata</taxon>
        <taxon>Vertebrata</taxon>
        <taxon>Euteleostomi</taxon>
        <taxon>Actinopterygii</taxon>
        <taxon>Neopterygii</taxon>
        <taxon>Teleostei</taxon>
        <taxon>Anguilliformes</taxon>
        <taxon>Anguillidae</taxon>
        <taxon>Anguilla</taxon>
    </lineage>
</organism>
<name>A0A9D3MII6_ANGAN</name>
<dbReference type="InterPro" id="IPR013783">
    <property type="entry name" value="Ig-like_fold"/>
</dbReference>
<keyword evidence="2" id="KW-0812">Transmembrane</keyword>
<dbReference type="EMBL" id="JAFIRN010000005">
    <property type="protein sequence ID" value="KAG5848223.1"/>
    <property type="molecule type" value="Genomic_DNA"/>
</dbReference>
<dbReference type="SUPFAM" id="SSF49265">
    <property type="entry name" value="Fibronectin type III"/>
    <property type="match status" value="1"/>
</dbReference>